<dbReference type="SUPFAM" id="SSF53167">
    <property type="entry name" value="Purine and uridine phosphorylases"/>
    <property type="match status" value="1"/>
</dbReference>
<dbReference type="Proteomes" id="UP000029714">
    <property type="component" value="Unassembled WGS sequence"/>
</dbReference>
<dbReference type="GO" id="GO:0009116">
    <property type="term" value="P:nucleoside metabolic process"/>
    <property type="evidence" value="ECO:0007669"/>
    <property type="project" value="InterPro"/>
</dbReference>
<sequence length="285" mass="32213">MEQSLFICVGNAENFSFAKSVGMGLVDSAMGLTRLILHHAPSEIIFIASAGSYDFYPLNKTDCKNIESKIHKDSIESKKDSKQDSKRDSKRDSKTTPDSKLDSKTTLESKESLNIGDIFYSTHATQLELSFLQSLSYTPIDNSVFIESCQEYNQQNVSQETSQNLKIDSKMINPNVSHETILKPNAIEKLKKTHIPHVIVNSSNYITNTHKFNNAFLKAGIKAENMEFFAILNVAKYFNLPCVGLFCVSNFVCENAHSQFLQNHALTKQKLSNFIRENFDIESRF</sequence>
<keyword evidence="4" id="KW-1185">Reference proteome</keyword>
<comment type="caution">
    <text evidence="3">The sequence shown here is derived from an EMBL/GenBank/DDBJ whole genome shotgun (WGS) entry which is preliminary data.</text>
</comment>
<accession>A0A4V6I2F5</accession>
<dbReference type="EMBL" id="JRMP02000001">
    <property type="protein sequence ID" value="TLD95912.1"/>
    <property type="molecule type" value="Genomic_DNA"/>
</dbReference>
<dbReference type="Proteomes" id="UP000477070">
    <property type="component" value="Unassembled WGS sequence"/>
</dbReference>
<dbReference type="Gene3D" id="3.40.50.1580">
    <property type="entry name" value="Nucleoside phosphorylase domain"/>
    <property type="match status" value="1"/>
</dbReference>
<dbReference type="EMBL" id="QBIU01000001">
    <property type="protein sequence ID" value="MWV68547.1"/>
    <property type="molecule type" value="Genomic_DNA"/>
</dbReference>
<evidence type="ECO:0008006" key="6">
    <source>
        <dbReference type="Google" id="ProtNLM"/>
    </source>
</evidence>
<dbReference type="AlphaFoldDB" id="A0A4V6I2F5"/>
<gene>
    <name evidence="2" type="ORF">DCO61_00485</name>
    <name evidence="3" type="ORF">LS64_000680</name>
</gene>
<reference evidence="3 4" key="2">
    <citation type="journal article" date="2016" name="Infect. Immun.">
        <title>Helicobacter saguini, a Novel Helicobacter Isolated from Cotton-Top Tamarins with Ulcerative Colitis, Has Proinflammatory Properties and Induces Typhlocolitis and Dysplasia in Gnotobiotic IL-10-/- Mice.</title>
        <authorList>
            <person name="Shen Z."/>
            <person name="Mannion A."/>
            <person name="Whary M.T."/>
            <person name="Muthupalani S."/>
            <person name="Sheh A."/>
            <person name="Feng Y."/>
            <person name="Gong G."/>
            <person name="Vandamme P."/>
            <person name="Holcombe H.R."/>
            <person name="Paster B.J."/>
            <person name="Fox J.G."/>
        </authorList>
    </citation>
    <scope>NUCLEOTIDE SEQUENCE [LARGE SCALE GENOMIC DNA]</scope>
    <source>
        <strain evidence="3 4">MIT 97-6194</strain>
    </source>
</reference>
<feature type="region of interest" description="Disordered" evidence="1">
    <location>
        <begin position="73"/>
        <end position="106"/>
    </location>
</feature>
<evidence type="ECO:0000256" key="1">
    <source>
        <dbReference type="SAM" id="MobiDB-lite"/>
    </source>
</evidence>
<proteinExistence type="predicted"/>
<evidence type="ECO:0000313" key="4">
    <source>
        <dbReference type="Proteomes" id="UP000029714"/>
    </source>
</evidence>
<evidence type="ECO:0000313" key="5">
    <source>
        <dbReference type="Proteomes" id="UP000477070"/>
    </source>
</evidence>
<dbReference type="RefSeq" id="WP_138127222.1">
    <property type="nucleotide sequence ID" value="NZ_JRMP02000001.1"/>
</dbReference>
<dbReference type="InterPro" id="IPR035994">
    <property type="entry name" value="Nucleoside_phosphorylase_sf"/>
</dbReference>
<name>A0A4V6I2F5_9HELI</name>
<dbReference type="GO" id="GO:0003824">
    <property type="term" value="F:catalytic activity"/>
    <property type="evidence" value="ECO:0007669"/>
    <property type="project" value="InterPro"/>
</dbReference>
<reference evidence="3 4" key="1">
    <citation type="journal article" date="2014" name="Genome Announc.">
        <title>Draft genome sequences of eight enterohepatic helicobacter species isolated from both laboratory and wild rodents.</title>
        <authorList>
            <person name="Sheh A."/>
            <person name="Shen Z."/>
            <person name="Fox J.G."/>
        </authorList>
    </citation>
    <scope>NUCLEOTIDE SEQUENCE [LARGE SCALE GENOMIC DNA]</scope>
    <source>
        <strain evidence="3 4">MIT 97-6194</strain>
    </source>
</reference>
<evidence type="ECO:0000313" key="2">
    <source>
        <dbReference type="EMBL" id="MWV68547.1"/>
    </source>
</evidence>
<reference evidence="3" key="3">
    <citation type="submission" date="2018-04" db="EMBL/GenBank/DDBJ databases">
        <authorList>
            <person name="Sheh A."/>
            <person name="Shen Z."/>
            <person name="Mannion A.J."/>
            <person name="Fox J.G."/>
        </authorList>
    </citation>
    <scope>NUCLEOTIDE SEQUENCE</scope>
    <source>
        <strain evidence="3">MIT 97-6194</strain>
    </source>
</reference>
<protein>
    <recommendedName>
        <fullName evidence="6">Purine-nucleoside phosphorylase</fullName>
    </recommendedName>
</protein>
<organism evidence="3 4">
    <name type="scientific">Helicobacter saguini</name>
    <dbReference type="NCBI Taxonomy" id="1548018"/>
    <lineage>
        <taxon>Bacteria</taxon>
        <taxon>Pseudomonadati</taxon>
        <taxon>Campylobacterota</taxon>
        <taxon>Epsilonproteobacteria</taxon>
        <taxon>Campylobacterales</taxon>
        <taxon>Helicobacteraceae</taxon>
        <taxon>Helicobacter</taxon>
    </lineage>
</organism>
<evidence type="ECO:0000313" key="3">
    <source>
        <dbReference type="EMBL" id="TLD95912.1"/>
    </source>
</evidence>
<dbReference type="OrthoDB" id="5339230at2"/>
<reference evidence="2 5" key="4">
    <citation type="submission" date="2019-12" db="EMBL/GenBank/DDBJ databases">
        <title>Multi-Generational Helicobacter saguini Isolates.</title>
        <authorList>
            <person name="Mannion A."/>
            <person name="Shen Z."/>
            <person name="Fox J.G."/>
        </authorList>
    </citation>
    <scope>NUCLEOTIDE SEQUENCE [LARGE SCALE GENOMIC DNA]</scope>
    <source>
        <strain evidence="2">16-048</strain>
        <strain evidence="5">16-048 (F4)</strain>
    </source>
</reference>